<feature type="compositionally biased region" description="Basic and acidic residues" evidence="1">
    <location>
        <begin position="91"/>
        <end position="116"/>
    </location>
</feature>
<feature type="region of interest" description="Disordered" evidence="1">
    <location>
        <begin position="91"/>
        <end position="130"/>
    </location>
</feature>
<dbReference type="Pfam" id="PF16029">
    <property type="entry name" value="DUF4787"/>
    <property type="match status" value="1"/>
</dbReference>
<sequence length="130" mass="14838">MRASALAAPVLFVMLLASGEAATSRKKSLRMVNKRRNECEMVTCRGLEEEDPNCTPRCVSEHCFAEVYGGNELEPGEIDTKRSRQFTRCARNEATQKVKEDQMAKQRKRAEEDTKRRQQKKQQAEEEAAT</sequence>
<accession>A0A7S2TYE2</accession>
<evidence type="ECO:0000256" key="1">
    <source>
        <dbReference type="SAM" id="MobiDB-lite"/>
    </source>
</evidence>
<organism evidence="3">
    <name type="scientific">Lotharella oceanica</name>
    <dbReference type="NCBI Taxonomy" id="641309"/>
    <lineage>
        <taxon>Eukaryota</taxon>
        <taxon>Sar</taxon>
        <taxon>Rhizaria</taxon>
        <taxon>Cercozoa</taxon>
        <taxon>Chlorarachniophyceae</taxon>
        <taxon>Lotharella</taxon>
    </lineage>
</organism>
<dbReference type="EMBL" id="HBHP01025338">
    <property type="protein sequence ID" value="CAD9771726.1"/>
    <property type="molecule type" value="Transcribed_RNA"/>
</dbReference>
<dbReference type="InterPro" id="IPR031985">
    <property type="entry name" value="DUF4787"/>
</dbReference>
<reference evidence="3" key="1">
    <citation type="submission" date="2021-01" db="EMBL/GenBank/DDBJ databases">
        <authorList>
            <person name="Corre E."/>
            <person name="Pelletier E."/>
            <person name="Niang G."/>
            <person name="Scheremetjew M."/>
            <person name="Finn R."/>
            <person name="Kale V."/>
            <person name="Holt S."/>
            <person name="Cochrane G."/>
            <person name="Meng A."/>
            <person name="Brown T."/>
            <person name="Cohen L."/>
        </authorList>
    </citation>
    <scope>NUCLEOTIDE SEQUENCE</scope>
    <source>
        <strain evidence="3">CCMP622</strain>
    </source>
</reference>
<proteinExistence type="predicted"/>
<keyword evidence="2" id="KW-0732">Signal</keyword>
<dbReference type="AlphaFoldDB" id="A0A7S2TYE2"/>
<protein>
    <submittedName>
        <fullName evidence="3">Uncharacterized protein</fullName>
    </submittedName>
</protein>
<name>A0A7S2TYE2_9EUKA</name>
<evidence type="ECO:0000313" key="3">
    <source>
        <dbReference type="EMBL" id="CAD9771726.1"/>
    </source>
</evidence>
<feature type="signal peptide" evidence="2">
    <location>
        <begin position="1"/>
        <end position="21"/>
    </location>
</feature>
<gene>
    <name evidence="3" type="ORF">LSP00402_LOCUS15716</name>
</gene>
<feature type="chain" id="PRO_5031076541" evidence="2">
    <location>
        <begin position="22"/>
        <end position="130"/>
    </location>
</feature>
<evidence type="ECO:0000256" key="2">
    <source>
        <dbReference type="SAM" id="SignalP"/>
    </source>
</evidence>